<reference evidence="2 3" key="1">
    <citation type="journal article" date="2012" name="Environ. Microbiol.">
        <title>The genome sequence of Desulfatibacillum alkenivorans AK-01: a blueprint for anaerobic alkane oxidation.</title>
        <authorList>
            <person name="Callaghan A.V."/>
            <person name="Morris B.E."/>
            <person name="Pereira I.A."/>
            <person name="McInerney M.J."/>
            <person name="Austin R.N."/>
            <person name="Groves J.T."/>
            <person name="Kukor J.J."/>
            <person name="Suflita J.M."/>
            <person name="Young L.Y."/>
            <person name="Zylstra G.J."/>
            <person name="Wawrik B."/>
        </authorList>
    </citation>
    <scope>NUCLEOTIDE SEQUENCE [LARGE SCALE GENOMIC DNA]</scope>
    <source>
        <strain evidence="2 3">AK-01</strain>
    </source>
</reference>
<dbReference type="RefSeq" id="WP_015948576.1">
    <property type="nucleotide sequence ID" value="NC_011768.1"/>
</dbReference>
<dbReference type="Proteomes" id="UP000000739">
    <property type="component" value="Chromosome"/>
</dbReference>
<proteinExistence type="inferred from homology"/>
<comment type="similarity">
    <text evidence="1">Belongs to the FldB/FldC dehydratase alpha/beta subunit family.</text>
</comment>
<dbReference type="PANTHER" id="PTHR30548">
    <property type="entry name" value="2-HYDROXYGLUTARYL-COA DEHYDRATASE, D-COMPONENT-RELATED"/>
    <property type="match status" value="1"/>
</dbReference>
<dbReference type="Gene3D" id="3.40.50.11900">
    <property type="match status" value="1"/>
</dbReference>
<accession>B8FCA7</accession>
<dbReference type="InterPro" id="IPR010327">
    <property type="entry name" value="FldB/FldC_alpha/beta"/>
</dbReference>
<sequence>MSDTLDIIKKLAEEDVNEYITQAADDGRKILGYMCSFVPEEIIHAAGMVPYRLRAVGSKETRLGDTYYSAINCSLVRHIFNKALNNEFSFLSGVVFMNGCDHARRMYDNWRNAFQTQGLGPEFLYMFVAPHTTSETSFKRFLDELGDFSEVLEKNFGAALTIEALQNSIAIYNKRRKLLRGINEMRKLPEPPIFGAEMLAVQSAMTSIPVENAVDLLERLTIELQNRRIDGEGKLRIVLAGGAMEEIEHIQMIESCGAIAVADNLCTGGRHADVSIELNGDPIAAIAKRYLYEVSCPRMIDEFDNRSASLEKIMKDYRTNALITEKLMFCDLWGGENFLLKQESKRLGFPMLSLEREMYGGGEGQMRTRVQAFFEMVRNRQS</sequence>
<gene>
    <name evidence="2" type="ordered locus">Dalk_3839</name>
</gene>
<protein>
    <submittedName>
        <fullName evidence="2">2-hydroxyglutaryl-CoA dehydratase D-component</fullName>
    </submittedName>
</protein>
<dbReference type="KEGG" id="dal:Dalk_3839"/>
<organism evidence="2 3">
    <name type="scientific">Desulfatibacillum aliphaticivorans</name>
    <dbReference type="NCBI Taxonomy" id="218208"/>
    <lineage>
        <taxon>Bacteria</taxon>
        <taxon>Pseudomonadati</taxon>
        <taxon>Thermodesulfobacteriota</taxon>
        <taxon>Desulfobacteria</taxon>
        <taxon>Desulfobacterales</taxon>
        <taxon>Desulfatibacillaceae</taxon>
        <taxon>Desulfatibacillum</taxon>
    </lineage>
</organism>
<evidence type="ECO:0000256" key="1">
    <source>
        <dbReference type="ARBA" id="ARBA00005806"/>
    </source>
</evidence>
<dbReference type="PANTHER" id="PTHR30548:SF1">
    <property type="entry name" value="DEHYDRATASE SUBUNIT MJ0007-RELATED"/>
    <property type="match status" value="1"/>
</dbReference>
<dbReference type="Gene3D" id="3.40.50.11890">
    <property type="match status" value="1"/>
</dbReference>
<evidence type="ECO:0000313" key="2">
    <source>
        <dbReference type="EMBL" id="ACL05525.1"/>
    </source>
</evidence>
<dbReference type="Pfam" id="PF06050">
    <property type="entry name" value="HGD-D"/>
    <property type="match status" value="1"/>
</dbReference>
<dbReference type="eggNOG" id="COG1775">
    <property type="taxonomic scope" value="Bacteria"/>
</dbReference>
<keyword evidence="3" id="KW-1185">Reference proteome</keyword>
<dbReference type="AlphaFoldDB" id="B8FCA7"/>
<dbReference type="Gene3D" id="1.20.1270.370">
    <property type="match status" value="1"/>
</dbReference>
<dbReference type="HOGENOM" id="CLU_053697_0_0_7"/>
<dbReference type="EMBL" id="CP001322">
    <property type="protein sequence ID" value="ACL05525.1"/>
    <property type="molecule type" value="Genomic_DNA"/>
</dbReference>
<name>B8FCA7_DESAL</name>
<evidence type="ECO:0000313" key="3">
    <source>
        <dbReference type="Proteomes" id="UP000000739"/>
    </source>
</evidence>